<evidence type="ECO:0000256" key="3">
    <source>
        <dbReference type="ARBA" id="ARBA00007588"/>
    </source>
</evidence>
<dbReference type="GO" id="GO:0004497">
    <property type="term" value="F:monooxygenase activity"/>
    <property type="evidence" value="ECO:0007669"/>
    <property type="project" value="UniProtKB-KW"/>
</dbReference>
<comment type="cofactor">
    <cofactor evidence="1">
        <name>FAD</name>
        <dbReference type="ChEBI" id="CHEBI:57692"/>
    </cofactor>
</comment>
<proteinExistence type="inferred from homology"/>
<comment type="similarity">
    <text evidence="3">Belongs to the lysine N(6)-hydroxylase/L-ornithine N(5)-oxygenase family.</text>
</comment>
<dbReference type="AlphaFoldDB" id="A0A974A529"/>
<comment type="caution">
    <text evidence="8">The sequence shown here is derived from an EMBL/GenBank/DDBJ whole genome shotgun (WGS) entry which is preliminary data.</text>
</comment>
<keyword evidence="5" id="KW-0274">FAD</keyword>
<dbReference type="EMBL" id="JAAOLE020000001">
    <property type="protein sequence ID" value="NVI48312.1"/>
    <property type="molecule type" value="Genomic_DNA"/>
</dbReference>
<name>A0A974A529_9BRAD</name>
<evidence type="ECO:0000256" key="5">
    <source>
        <dbReference type="ARBA" id="ARBA00022827"/>
    </source>
</evidence>
<reference evidence="8" key="1">
    <citation type="submission" date="2020-06" db="EMBL/GenBank/DDBJ databases">
        <title>Whole Genome Sequence of Bradyrhizobium sp. Strain 1S1.</title>
        <authorList>
            <person name="Bromfield E.S.P."/>
            <person name="Cloutier S."/>
        </authorList>
    </citation>
    <scope>NUCLEOTIDE SEQUENCE [LARGE SCALE GENOMIC DNA]</scope>
    <source>
        <strain evidence="8">1S1</strain>
    </source>
</reference>
<evidence type="ECO:0000256" key="4">
    <source>
        <dbReference type="ARBA" id="ARBA00022630"/>
    </source>
</evidence>
<keyword evidence="8" id="KW-0503">Monooxygenase</keyword>
<dbReference type="PRINTS" id="PR00368">
    <property type="entry name" value="FADPNR"/>
</dbReference>
<dbReference type="Gene3D" id="3.50.50.60">
    <property type="entry name" value="FAD/NAD(P)-binding domain"/>
    <property type="match status" value="1"/>
</dbReference>
<evidence type="ECO:0000256" key="1">
    <source>
        <dbReference type="ARBA" id="ARBA00001974"/>
    </source>
</evidence>
<dbReference type="SUPFAM" id="SSF51905">
    <property type="entry name" value="FAD/NAD(P)-binding domain"/>
    <property type="match status" value="1"/>
</dbReference>
<dbReference type="InterPro" id="IPR036188">
    <property type="entry name" value="FAD/NAD-bd_sf"/>
</dbReference>
<protein>
    <submittedName>
        <fullName evidence="8">SidA/IucD/PvdA family monooxygenase</fullName>
    </submittedName>
</protein>
<gene>
    <name evidence="8" type="ORF">HAP48_036660</name>
</gene>
<keyword evidence="6" id="KW-0521">NADP</keyword>
<dbReference type="RefSeq" id="WP_166214470.1">
    <property type="nucleotide sequence ID" value="NZ_CP088285.1"/>
</dbReference>
<sequence length="436" mass="47680">MIKDGVGRDVVAIGAGPANLSLAALAVPVSEISVHILERSDSVEWHPGLLLGGALMQTSPLKDLVTPADPTSAYSFIAYLHDQGRLYQAIVRGLDHVSRAEFEDYLRWAAKKLANVRFGERVVALELRGSSFDVITTHRKYQTCTAVVGVGRVPSIPDWSRNAPPDEVFHGSALLLRRRELSSKRVMVVGGGQSGAEVFLHLLRGGCGALRALTWVTRRANIFALENSPFVNEWFFPRYGGWFFEQSESARKRILARQALASDGVNCVTLRAIYDALYDRELRRGTYPAQVEICVDTTADELQGASPFRVGLRQQTTGICSEHAADIIILATGYRTEIPSFLDPIAGRLTVASAPGGSREIVVKKDFSAHFDGPETCRLYVQNGARLQHGIADTNLSLVPWRASIILNSIIGRVAYECGEETGAVKWSSTCLDDPS</sequence>
<accession>A0A974A529</accession>
<comment type="pathway">
    <text evidence="2">Siderophore biosynthesis.</text>
</comment>
<evidence type="ECO:0000313" key="8">
    <source>
        <dbReference type="EMBL" id="NVI48312.1"/>
    </source>
</evidence>
<organism evidence="8">
    <name type="scientific">Bradyrhizobium septentrionale</name>
    <dbReference type="NCBI Taxonomy" id="1404411"/>
    <lineage>
        <taxon>Bacteria</taxon>
        <taxon>Pseudomonadati</taxon>
        <taxon>Pseudomonadota</taxon>
        <taxon>Alphaproteobacteria</taxon>
        <taxon>Hyphomicrobiales</taxon>
        <taxon>Nitrobacteraceae</taxon>
        <taxon>Bradyrhizobium</taxon>
    </lineage>
</organism>
<evidence type="ECO:0000256" key="2">
    <source>
        <dbReference type="ARBA" id="ARBA00004924"/>
    </source>
</evidence>
<dbReference type="PANTHER" id="PTHR42802">
    <property type="entry name" value="MONOOXYGENASE"/>
    <property type="match status" value="1"/>
</dbReference>
<dbReference type="Pfam" id="PF13434">
    <property type="entry name" value="Lys_Orn_oxgnase"/>
    <property type="match status" value="1"/>
</dbReference>
<keyword evidence="4" id="KW-0285">Flavoprotein</keyword>
<dbReference type="PANTHER" id="PTHR42802:SF1">
    <property type="entry name" value="L-ORNITHINE N(5)-MONOOXYGENASE"/>
    <property type="match status" value="1"/>
</dbReference>
<evidence type="ECO:0000256" key="6">
    <source>
        <dbReference type="ARBA" id="ARBA00022857"/>
    </source>
</evidence>
<evidence type="ECO:0000256" key="7">
    <source>
        <dbReference type="ARBA" id="ARBA00023002"/>
    </source>
</evidence>
<dbReference type="InterPro" id="IPR025700">
    <property type="entry name" value="Lys/Orn_oxygenase"/>
</dbReference>
<keyword evidence="7" id="KW-0560">Oxidoreductase</keyword>